<evidence type="ECO:0000313" key="2">
    <source>
        <dbReference type="WBParaSite" id="L893_g12033.t1"/>
    </source>
</evidence>
<proteinExistence type="predicted"/>
<keyword evidence="1" id="KW-1185">Reference proteome</keyword>
<protein>
    <submittedName>
        <fullName evidence="2">Transposase</fullName>
    </submittedName>
</protein>
<dbReference type="AlphaFoldDB" id="A0A1I7Y2M6"/>
<accession>A0A1I7Y2M6</accession>
<name>A0A1I7Y2M6_9BILA</name>
<organism evidence="1 2">
    <name type="scientific">Steinernema glaseri</name>
    <dbReference type="NCBI Taxonomy" id="37863"/>
    <lineage>
        <taxon>Eukaryota</taxon>
        <taxon>Metazoa</taxon>
        <taxon>Ecdysozoa</taxon>
        <taxon>Nematoda</taxon>
        <taxon>Chromadorea</taxon>
        <taxon>Rhabditida</taxon>
        <taxon>Tylenchina</taxon>
        <taxon>Panagrolaimomorpha</taxon>
        <taxon>Strongyloidoidea</taxon>
        <taxon>Steinernematidae</taxon>
        <taxon>Steinernema</taxon>
    </lineage>
</organism>
<evidence type="ECO:0000313" key="1">
    <source>
        <dbReference type="Proteomes" id="UP000095287"/>
    </source>
</evidence>
<dbReference type="WBParaSite" id="L893_g12033.t1">
    <property type="protein sequence ID" value="L893_g12033.t1"/>
    <property type="gene ID" value="L893_g12033"/>
</dbReference>
<dbReference type="Proteomes" id="UP000095287">
    <property type="component" value="Unplaced"/>
</dbReference>
<reference evidence="2" key="1">
    <citation type="submission" date="2016-11" db="UniProtKB">
        <authorList>
            <consortium name="WormBaseParasite"/>
        </authorList>
    </citation>
    <scope>IDENTIFICATION</scope>
</reference>
<sequence>MTTPRDCNAVSDSILELIREIKELCGPLRIMLGDKLVAHYNRESIRLTKEREKWLAL</sequence>